<proteinExistence type="predicted"/>
<gene>
    <name evidence="2" type="ORF">SAMN05421820_106460</name>
</gene>
<dbReference type="Proteomes" id="UP000183200">
    <property type="component" value="Unassembled WGS sequence"/>
</dbReference>
<accession>A0A1G9ZFX1</accession>
<name>A0A1G9ZFX1_9SPHI</name>
<feature type="transmembrane region" description="Helical" evidence="1">
    <location>
        <begin position="20"/>
        <end position="37"/>
    </location>
</feature>
<protein>
    <submittedName>
        <fullName evidence="2">Uncharacterized protein</fullName>
    </submittedName>
</protein>
<feature type="transmembrane region" description="Helical" evidence="1">
    <location>
        <begin position="57"/>
        <end position="74"/>
    </location>
</feature>
<sequence length="165" mass="18583">MLNMKTQGDAILKKFVQKKLLLYIIPNVIFNTVIPYLTLRNLGPVYLFQGEYCFARFLLPMALFLPFIITFDMLRKTIILSEEGKAGFVLPDDFSKNRFMFKMAGQNGFASLVVLLLMMLCVHLNVPKGYGFDAASLSLILGVVAGTLTVISTLWPIKKVKELSH</sequence>
<dbReference type="STRING" id="430522.BFS30_15795"/>
<organism evidence="2 3">
    <name type="scientific">Pedobacter steynii</name>
    <dbReference type="NCBI Taxonomy" id="430522"/>
    <lineage>
        <taxon>Bacteria</taxon>
        <taxon>Pseudomonadati</taxon>
        <taxon>Bacteroidota</taxon>
        <taxon>Sphingobacteriia</taxon>
        <taxon>Sphingobacteriales</taxon>
        <taxon>Sphingobacteriaceae</taxon>
        <taxon>Pedobacter</taxon>
    </lineage>
</organism>
<keyword evidence="1" id="KW-0812">Transmembrane</keyword>
<evidence type="ECO:0000256" key="1">
    <source>
        <dbReference type="SAM" id="Phobius"/>
    </source>
</evidence>
<dbReference type="EMBL" id="FNGY01000006">
    <property type="protein sequence ID" value="SDN20218.1"/>
    <property type="molecule type" value="Genomic_DNA"/>
</dbReference>
<reference evidence="3" key="1">
    <citation type="submission" date="2016-10" db="EMBL/GenBank/DDBJ databases">
        <authorList>
            <person name="Varghese N."/>
            <person name="Submissions S."/>
        </authorList>
    </citation>
    <scope>NUCLEOTIDE SEQUENCE [LARGE SCALE GENOMIC DNA]</scope>
    <source>
        <strain evidence="3">DSM 19110</strain>
    </source>
</reference>
<feature type="transmembrane region" description="Helical" evidence="1">
    <location>
        <begin position="108"/>
        <end position="126"/>
    </location>
</feature>
<feature type="transmembrane region" description="Helical" evidence="1">
    <location>
        <begin position="138"/>
        <end position="157"/>
    </location>
</feature>
<keyword evidence="1" id="KW-1133">Transmembrane helix</keyword>
<keyword evidence="3" id="KW-1185">Reference proteome</keyword>
<dbReference type="AlphaFoldDB" id="A0A1G9ZFX1"/>
<evidence type="ECO:0000313" key="3">
    <source>
        <dbReference type="Proteomes" id="UP000183200"/>
    </source>
</evidence>
<keyword evidence="1" id="KW-0472">Membrane</keyword>
<evidence type="ECO:0000313" key="2">
    <source>
        <dbReference type="EMBL" id="SDN20218.1"/>
    </source>
</evidence>